<feature type="compositionally biased region" description="Polar residues" evidence="1">
    <location>
        <begin position="78"/>
        <end position="88"/>
    </location>
</feature>
<keyword evidence="3" id="KW-1185">Reference proteome</keyword>
<evidence type="ECO:0000313" key="2">
    <source>
        <dbReference type="EMBL" id="GFR40468.1"/>
    </source>
</evidence>
<evidence type="ECO:0000313" key="3">
    <source>
        <dbReference type="Proteomes" id="UP001054857"/>
    </source>
</evidence>
<organism evidence="2 3">
    <name type="scientific">Astrephomene gubernaculifera</name>
    <dbReference type="NCBI Taxonomy" id="47775"/>
    <lineage>
        <taxon>Eukaryota</taxon>
        <taxon>Viridiplantae</taxon>
        <taxon>Chlorophyta</taxon>
        <taxon>core chlorophytes</taxon>
        <taxon>Chlorophyceae</taxon>
        <taxon>CS clade</taxon>
        <taxon>Chlamydomonadales</taxon>
        <taxon>Astrephomenaceae</taxon>
        <taxon>Astrephomene</taxon>
    </lineage>
</organism>
<feature type="region of interest" description="Disordered" evidence="1">
    <location>
        <begin position="163"/>
        <end position="185"/>
    </location>
</feature>
<gene>
    <name evidence="2" type="ORF">Agub_g1028</name>
</gene>
<name>A0AAD3DF51_9CHLO</name>
<dbReference type="AlphaFoldDB" id="A0AAD3DF51"/>
<comment type="caution">
    <text evidence="2">The sequence shown here is derived from an EMBL/GenBank/DDBJ whole genome shotgun (WGS) entry which is preliminary data.</text>
</comment>
<dbReference type="EMBL" id="BMAR01000001">
    <property type="protein sequence ID" value="GFR40468.1"/>
    <property type="molecule type" value="Genomic_DNA"/>
</dbReference>
<reference evidence="2 3" key="1">
    <citation type="journal article" date="2021" name="Sci. Rep.">
        <title>Genome sequencing of the multicellular alga Astrephomene provides insights into convergent evolution of germ-soma differentiation.</title>
        <authorList>
            <person name="Yamashita S."/>
            <person name="Yamamoto K."/>
            <person name="Matsuzaki R."/>
            <person name="Suzuki S."/>
            <person name="Yamaguchi H."/>
            <person name="Hirooka S."/>
            <person name="Minakuchi Y."/>
            <person name="Miyagishima S."/>
            <person name="Kawachi M."/>
            <person name="Toyoda A."/>
            <person name="Nozaki H."/>
        </authorList>
    </citation>
    <scope>NUCLEOTIDE SEQUENCE [LARGE SCALE GENOMIC DNA]</scope>
    <source>
        <strain evidence="2 3">NIES-4017</strain>
    </source>
</reference>
<proteinExistence type="predicted"/>
<evidence type="ECO:0000256" key="1">
    <source>
        <dbReference type="SAM" id="MobiDB-lite"/>
    </source>
</evidence>
<accession>A0AAD3DF51</accession>
<dbReference type="Proteomes" id="UP001054857">
    <property type="component" value="Unassembled WGS sequence"/>
</dbReference>
<protein>
    <submittedName>
        <fullName evidence="2">Uncharacterized protein</fullName>
    </submittedName>
</protein>
<feature type="compositionally biased region" description="Low complexity" evidence="1">
    <location>
        <begin position="89"/>
        <end position="101"/>
    </location>
</feature>
<sequence>MLRVWGSFARRLESLRPSGANFRSASRQHDEGTEVAAAAVVSRTGGEATTSYDLAANRQAGSEAADWWPLQSVTICSPPAQQDDSLMASTSSPTSSPSKSSRGPLQLSAGGVAFPPHPGMRARQPPSWMTVAMVGSTSQVAFEASALQQSSIQQVRCAASSSKAKSAGGRGGAAAATEAKPPRVNTPEWARMPAQLEDLQELFRRRKARLFKMRDQLQAEAAEAERGGWSKTAQRDAALAAAAALPVPPADGGVAELAAATAASTPFEAALATMSDMLRRGVVLDSESHLAPLLRKAGSEAQLQAGLEVLRRNHLVQAAARLGAHGAAQGGLHAVLVQECQRVGSAAPLVALWDSLYEHGMEPGAAAAVAAVRAAVALRDGRAAATLLALTCQYSAEPLAAGEATPVLALLESGNAEEAATLRNLLPQLGIRM</sequence>
<feature type="region of interest" description="Disordered" evidence="1">
    <location>
        <begin position="78"/>
        <end position="124"/>
    </location>
</feature>